<organism evidence="3 4">
    <name type="scientific">Thiolapillus brandeum</name>
    <dbReference type="NCBI Taxonomy" id="1076588"/>
    <lineage>
        <taxon>Bacteria</taxon>
        <taxon>Pseudomonadati</taxon>
        <taxon>Pseudomonadota</taxon>
        <taxon>Gammaproteobacteria</taxon>
        <taxon>Chromatiales</taxon>
        <taxon>Sedimenticolaceae</taxon>
        <taxon>Thiolapillus</taxon>
    </lineage>
</organism>
<dbReference type="InterPro" id="IPR055101">
    <property type="entry name" value="AIPR_N"/>
</dbReference>
<dbReference type="EMBL" id="AP012273">
    <property type="protein sequence ID" value="BAO44981.1"/>
    <property type="molecule type" value="Genomic_DNA"/>
</dbReference>
<dbReference type="Proteomes" id="UP000031631">
    <property type="component" value="Chromosome"/>
</dbReference>
<dbReference type="Pfam" id="PF10592">
    <property type="entry name" value="AIPR"/>
    <property type="match status" value="1"/>
</dbReference>
<accession>A0A7U6GJU4</accession>
<feature type="domain" description="Abortive infection phage resistance protein N-terminal" evidence="2">
    <location>
        <begin position="31"/>
        <end position="183"/>
    </location>
</feature>
<gene>
    <name evidence="3" type="ORF">TBH_C2067</name>
</gene>
<dbReference type="AlphaFoldDB" id="A0A7U6GJU4"/>
<dbReference type="KEGG" id="tbn:TBH_C2067"/>
<evidence type="ECO:0000259" key="2">
    <source>
        <dbReference type="Pfam" id="PF22879"/>
    </source>
</evidence>
<reference evidence="3 4" key="1">
    <citation type="journal article" date="2014" name="PLoS ONE">
        <title>Physiological and genomic features of a novel sulfur-oxidizing gammaproteobacterium belonging to a previously uncultivated symbiotic lineage isolated from a hydrothermal vent.</title>
        <authorList>
            <person name="Nunoura T."/>
            <person name="Takaki Y."/>
            <person name="Kazama H."/>
            <person name="Kakuta J."/>
            <person name="Shimamura S."/>
            <person name="Makita H."/>
            <person name="Hirai M."/>
            <person name="Miyazaki M."/>
            <person name="Takai K."/>
        </authorList>
    </citation>
    <scope>NUCLEOTIDE SEQUENCE [LARGE SCALE GENOMIC DNA]</scope>
    <source>
        <strain evidence="3 4">Hiromi1</strain>
    </source>
</reference>
<dbReference type="InterPro" id="IPR018891">
    <property type="entry name" value="AIPR_C"/>
</dbReference>
<feature type="domain" description="Abortive phage infection protein C-terminal" evidence="1">
    <location>
        <begin position="242"/>
        <end position="561"/>
    </location>
</feature>
<dbReference type="RefSeq" id="WP_041068248.1">
    <property type="nucleotide sequence ID" value="NZ_AP012273.1"/>
</dbReference>
<sequence>MAINIDEFNEGVFQEILAEADADGDFIEDVFFDTFCEYLTDAGELQTADRAFYLGRPGTGIRVDGYGGDPLDSLGTLSLIIADFNQSHEVGRLTGTEMNTIFKRLFKFLKKSLDPNWRNALEETSFAFGLADLISQRWKTVNRIRLILISNRELSERVDGREADEFEGRAVTYSVWDIKRLYRFATVGHGKEDIEIDLKKDFNTALPILPAHLSAEEYESYLVVVPGGILASIYDRWGARLLEQNVRVFLQARGNVNKGIRNTLQNEPEMFFAYNNGITATAQSVVAEGKNDQLMLTGLRNFQIVNGGQTTASIHVAFRNKVDLSKVFVQMKLSIVAPERAEEVVPKISEYANSQNRVNAADFFANHPFHIRMEDFSRRIYAPSPDGTFRQTKWFYERARGQYNDARSLLTPAERRKFDLENPRKQLVSKTDLAKFLTVWEPRPDRVSLGAQKNFAYFARAIGDAWQKREKDFNEIFFKDAIAKAIIFKRTEKIVSDQPWYEGGYRANIVAYAISKIAHDVIKMEKSVDFSRIWEQQLISQEMEKALVEVSKIVHDILIEPPMGIRNVTEWAKKQACWERVKNVDVEWPSGFLEELIGKDDVASRKRDGRKDQKILNGIEAQTAVVKGGNEFWRSVASWGEEYGFLTEKEIGVLKIAGSIPSKIPTENQALVCIDIFERLRKEGFNEAMPS</sequence>
<proteinExistence type="predicted"/>
<evidence type="ECO:0000313" key="4">
    <source>
        <dbReference type="Proteomes" id="UP000031631"/>
    </source>
</evidence>
<evidence type="ECO:0008006" key="5">
    <source>
        <dbReference type="Google" id="ProtNLM"/>
    </source>
</evidence>
<dbReference type="Pfam" id="PF22879">
    <property type="entry name" value="AIPR_N"/>
    <property type="match status" value="1"/>
</dbReference>
<dbReference type="OrthoDB" id="9806213at2"/>
<keyword evidence="4" id="KW-1185">Reference proteome</keyword>
<name>A0A7U6GJU4_9GAMM</name>
<evidence type="ECO:0000259" key="1">
    <source>
        <dbReference type="Pfam" id="PF10592"/>
    </source>
</evidence>
<evidence type="ECO:0000313" key="3">
    <source>
        <dbReference type="EMBL" id="BAO44981.1"/>
    </source>
</evidence>
<protein>
    <recommendedName>
        <fullName evidence="5">AIPR protein</fullName>
    </recommendedName>
</protein>